<dbReference type="InterPro" id="IPR025558">
    <property type="entry name" value="DUF4283"/>
</dbReference>
<feature type="domain" description="Zinc knuckle CX2CX4HX4C" evidence="3">
    <location>
        <begin position="170"/>
        <end position="217"/>
    </location>
</feature>
<organism evidence="4 5">
    <name type="scientific">Brassica carinata</name>
    <name type="common">Ethiopian mustard</name>
    <name type="synonym">Abyssinian cabbage</name>
    <dbReference type="NCBI Taxonomy" id="52824"/>
    <lineage>
        <taxon>Eukaryota</taxon>
        <taxon>Viridiplantae</taxon>
        <taxon>Streptophyta</taxon>
        <taxon>Embryophyta</taxon>
        <taxon>Tracheophyta</taxon>
        <taxon>Spermatophyta</taxon>
        <taxon>Magnoliopsida</taxon>
        <taxon>eudicotyledons</taxon>
        <taxon>Gunneridae</taxon>
        <taxon>Pentapetalae</taxon>
        <taxon>rosids</taxon>
        <taxon>malvids</taxon>
        <taxon>Brassicales</taxon>
        <taxon>Brassicaceae</taxon>
        <taxon>Brassiceae</taxon>
        <taxon>Brassica</taxon>
    </lineage>
</organism>
<dbReference type="InterPro" id="IPR025836">
    <property type="entry name" value="Zn_knuckle_CX2CX4HX4C"/>
</dbReference>
<evidence type="ECO:0000256" key="1">
    <source>
        <dbReference type="SAM" id="MobiDB-lite"/>
    </source>
</evidence>
<gene>
    <name evidence="4" type="ORF">Bca52824_059305</name>
</gene>
<feature type="region of interest" description="Disordered" evidence="1">
    <location>
        <begin position="441"/>
        <end position="512"/>
    </location>
</feature>
<reference evidence="4 5" key="1">
    <citation type="submission" date="2020-02" db="EMBL/GenBank/DDBJ databases">
        <authorList>
            <person name="Ma Q."/>
            <person name="Huang Y."/>
            <person name="Song X."/>
            <person name="Pei D."/>
        </authorList>
    </citation>
    <scope>NUCLEOTIDE SEQUENCE [LARGE SCALE GENOMIC DNA]</scope>
    <source>
        <strain evidence="4">Sxm20200214</strain>
        <tissue evidence="4">Leaf</tissue>
    </source>
</reference>
<dbReference type="PANTHER" id="PTHR31286:SF178">
    <property type="entry name" value="DUF4283 DOMAIN-CONTAINING PROTEIN"/>
    <property type="match status" value="1"/>
</dbReference>
<dbReference type="PANTHER" id="PTHR31286">
    <property type="entry name" value="GLYCINE-RICH CELL WALL STRUCTURAL PROTEIN 1.8-LIKE"/>
    <property type="match status" value="1"/>
</dbReference>
<comment type="caution">
    <text evidence="4">The sequence shown here is derived from an EMBL/GenBank/DDBJ whole genome shotgun (WGS) entry which is preliminary data.</text>
</comment>
<keyword evidence="5" id="KW-1185">Reference proteome</keyword>
<dbReference type="Pfam" id="PF14392">
    <property type="entry name" value="zf-CCHC_4"/>
    <property type="match status" value="1"/>
</dbReference>
<proteinExistence type="predicted"/>
<name>A0A8X7UEK2_BRACI</name>
<dbReference type="Proteomes" id="UP000886595">
    <property type="component" value="Unassembled WGS sequence"/>
</dbReference>
<feature type="domain" description="DUF4283" evidence="2">
    <location>
        <begin position="39"/>
        <end position="115"/>
    </location>
</feature>
<protein>
    <recommendedName>
        <fullName evidence="6">DUF4283 domain-containing protein</fullName>
    </recommendedName>
</protein>
<evidence type="ECO:0000259" key="3">
    <source>
        <dbReference type="Pfam" id="PF14392"/>
    </source>
</evidence>
<sequence>MSQGQWLVKSGGKKVQTPSLGLKISIPKFDNSNLIAEYSKIMIGRCMNPSKQVMKALLYHLPKIWNVDERVVGADLGLGRFQFDFDQEDDIVEVMKNEPFHFDNWMMSIVRWEPVVEENYPSKITFWARVIGVPLHFWAAPTFKSIGEALGEVRGEDDIDIDEGKVRVIIDAFKPLVFSVTAEFHSGEESTIALRYEKLHGFCRICSSLRHDQSKCPTVMKTTEEEKEAQPPRPDQDPSMLSYKGAVESQGRESGAAGDGNNRRHGQQVTQNKDYKGKGIAHDNNNYEDFKKPGFKRSYGDQDGAYSRNMRQSGRLPPAEAPARHAMDTSGLNKLDSQDLMLDAFRSGKSGERNHISASKARKLSPLKETPQERLRKDWREMKMRIWKRLRLRIYRRQPFPLSTLVLLMRGPDQLGDVILTEADLDVEEEDQLMETETQEAANVNEGKERQANKKKLGTASGAVMGGTLKKRLVQSVVSPRKKHTARQGSKMGEKGILPPKKASVKADPDQD</sequence>
<dbReference type="OrthoDB" id="1750606at2759"/>
<dbReference type="InterPro" id="IPR040256">
    <property type="entry name" value="At4g02000-like"/>
</dbReference>
<evidence type="ECO:0000313" key="5">
    <source>
        <dbReference type="Proteomes" id="UP000886595"/>
    </source>
</evidence>
<dbReference type="EMBL" id="JAAMPC010000012">
    <property type="protein sequence ID" value="KAG2276750.1"/>
    <property type="molecule type" value="Genomic_DNA"/>
</dbReference>
<dbReference type="AlphaFoldDB" id="A0A8X7UEK2"/>
<feature type="region of interest" description="Disordered" evidence="1">
    <location>
        <begin position="215"/>
        <end position="334"/>
    </location>
</feature>
<feature type="region of interest" description="Disordered" evidence="1">
    <location>
        <begin position="347"/>
        <end position="369"/>
    </location>
</feature>
<accession>A0A8X7UEK2</accession>
<feature type="compositionally biased region" description="Basic and acidic residues" evidence="1">
    <location>
        <begin position="222"/>
        <end position="236"/>
    </location>
</feature>
<evidence type="ECO:0000313" key="4">
    <source>
        <dbReference type="EMBL" id="KAG2276750.1"/>
    </source>
</evidence>
<evidence type="ECO:0008006" key="6">
    <source>
        <dbReference type="Google" id="ProtNLM"/>
    </source>
</evidence>
<evidence type="ECO:0000259" key="2">
    <source>
        <dbReference type="Pfam" id="PF14111"/>
    </source>
</evidence>
<dbReference type="Pfam" id="PF14111">
    <property type="entry name" value="DUF4283"/>
    <property type="match status" value="1"/>
</dbReference>